<dbReference type="SUPFAM" id="SSF88659">
    <property type="entry name" value="Sigma3 and sigma4 domains of RNA polymerase sigma factors"/>
    <property type="match status" value="1"/>
</dbReference>
<protein>
    <submittedName>
        <fullName evidence="7">RNA polymerase sigma factor, sigma-70 family/RNA polymerase sigma-70 factor, Bacteroides expansion family 1</fullName>
    </submittedName>
</protein>
<dbReference type="InterPro" id="IPR007627">
    <property type="entry name" value="RNA_pol_sigma70_r2"/>
</dbReference>
<dbReference type="GO" id="GO:0006352">
    <property type="term" value="P:DNA-templated transcription initiation"/>
    <property type="evidence" value="ECO:0007669"/>
    <property type="project" value="InterPro"/>
</dbReference>
<dbReference type="HOGENOM" id="CLU_047691_4_1_10"/>
<dbReference type="Pfam" id="PF08281">
    <property type="entry name" value="Sigma70_r4_2"/>
    <property type="match status" value="1"/>
</dbReference>
<evidence type="ECO:0000259" key="5">
    <source>
        <dbReference type="Pfam" id="PF04542"/>
    </source>
</evidence>
<feature type="domain" description="RNA polymerase sigma factor 70 region 4 type 2" evidence="6">
    <location>
        <begin position="109"/>
        <end position="158"/>
    </location>
</feature>
<keyword evidence="8" id="KW-1185">Reference proteome</keyword>
<dbReference type="InterPro" id="IPR014327">
    <property type="entry name" value="RNA_pol_sigma70_bacteroid"/>
</dbReference>
<dbReference type="NCBIfam" id="TIGR02937">
    <property type="entry name" value="sigma70-ECF"/>
    <property type="match status" value="1"/>
</dbReference>
<dbReference type="NCBIfam" id="TIGR02985">
    <property type="entry name" value="Sig70_bacteroi1"/>
    <property type="match status" value="1"/>
</dbReference>
<keyword evidence="2" id="KW-0805">Transcription regulation</keyword>
<keyword evidence="3" id="KW-0731">Sigma factor</keyword>
<feature type="domain" description="RNA polymerase sigma-70 region 2" evidence="5">
    <location>
        <begin position="13"/>
        <end position="74"/>
    </location>
</feature>
<evidence type="ECO:0000256" key="2">
    <source>
        <dbReference type="ARBA" id="ARBA00023015"/>
    </source>
</evidence>
<accession>D4INW8</accession>
<organism evidence="7 8">
    <name type="scientific">Alistipes shahii WAL 8301</name>
    <dbReference type="NCBI Taxonomy" id="717959"/>
    <lineage>
        <taxon>Bacteria</taxon>
        <taxon>Pseudomonadati</taxon>
        <taxon>Bacteroidota</taxon>
        <taxon>Bacteroidia</taxon>
        <taxon>Bacteroidales</taxon>
        <taxon>Rikenellaceae</taxon>
        <taxon>Alistipes</taxon>
    </lineage>
</organism>
<reference evidence="7 8" key="2">
    <citation type="submission" date="2010-03" db="EMBL/GenBank/DDBJ databases">
        <authorList>
            <person name="Pajon A."/>
        </authorList>
    </citation>
    <scope>NUCLEOTIDE SEQUENCE [LARGE SCALE GENOMIC DNA]</scope>
    <source>
        <strain evidence="7 8">WAL 8301</strain>
    </source>
</reference>
<dbReference type="PATRIC" id="fig|717959.3.peg.881"/>
<gene>
    <name evidence="7" type="ORF">AL1_23920</name>
</gene>
<dbReference type="STRING" id="717959.AL1_23920"/>
<sequence>MSSGDSDAFRLVFLKYAPRVEAFAMKMLKNIHEAQDVSQNIFTKLWMQRRELAQVQSLNAYLFRMTRNAVLDICKHSRIRMQFENSARVDGQILCDDVTERIDTAELSRQIEAAVSKMPARRYEIYRLSRECGKNNREIAEELNISPKSVENQITKALGSIKKEIS</sequence>
<reference evidence="7 8" key="1">
    <citation type="submission" date="2010-03" db="EMBL/GenBank/DDBJ databases">
        <title>The genome sequence of Alistipes shahii WAL 8301.</title>
        <authorList>
            <consortium name="metaHIT consortium -- http://www.metahit.eu/"/>
            <person name="Pajon A."/>
            <person name="Turner K."/>
            <person name="Parkhill J."/>
        </authorList>
    </citation>
    <scope>NUCLEOTIDE SEQUENCE [LARGE SCALE GENOMIC DNA]</scope>
    <source>
        <strain evidence="7 8">WAL 8301</strain>
    </source>
</reference>
<dbReference type="InterPro" id="IPR014284">
    <property type="entry name" value="RNA_pol_sigma-70_dom"/>
</dbReference>
<dbReference type="InterPro" id="IPR036388">
    <property type="entry name" value="WH-like_DNA-bd_sf"/>
</dbReference>
<dbReference type="GO" id="GO:0016987">
    <property type="term" value="F:sigma factor activity"/>
    <property type="evidence" value="ECO:0007669"/>
    <property type="project" value="UniProtKB-KW"/>
</dbReference>
<evidence type="ECO:0000313" key="8">
    <source>
        <dbReference type="Proteomes" id="UP000008794"/>
    </source>
</evidence>
<dbReference type="Gene3D" id="1.10.1740.10">
    <property type="match status" value="1"/>
</dbReference>
<proteinExistence type="inferred from homology"/>
<name>D4INW8_9BACT</name>
<evidence type="ECO:0000259" key="6">
    <source>
        <dbReference type="Pfam" id="PF08281"/>
    </source>
</evidence>
<dbReference type="InterPro" id="IPR039425">
    <property type="entry name" value="RNA_pol_sigma-70-like"/>
</dbReference>
<dbReference type="KEGG" id="ash:AL1_23920"/>
<dbReference type="PANTHER" id="PTHR43133">
    <property type="entry name" value="RNA POLYMERASE ECF-TYPE SIGMA FACTO"/>
    <property type="match status" value="1"/>
</dbReference>
<dbReference type="InterPro" id="IPR013325">
    <property type="entry name" value="RNA_pol_sigma_r2"/>
</dbReference>
<dbReference type="InterPro" id="IPR013324">
    <property type="entry name" value="RNA_pol_sigma_r3/r4-like"/>
</dbReference>
<dbReference type="GO" id="GO:0003677">
    <property type="term" value="F:DNA binding"/>
    <property type="evidence" value="ECO:0007669"/>
    <property type="project" value="InterPro"/>
</dbReference>
<evidence type="ECO:0000256" key="4">
    <source>
        <dbReference type="ARBA" id="ARBA00023163"/>
    </source>
</evidence>
<keyword evidence="4" id="KW-0804">Transcription</keyword>
<dbReference type="Pfam" id="PF04542">
    <property type="entry name" value="Sigma70_r2"/>
    <property type="match status" value="1"/>
</dbReference>
<dbReference type="PANTHER" id="PTHR43133:SF46">
    <property type="entry name" value="RNA POLYMERASE SIGMA-70 FACTOR ECF SUBFAMILY"/>
    <property type="match status" value="1"/>
</dbReference>
<dbReference type="Gene3D" id="1.10.10.10">
    <property type="entry name" value="Winged helix-like DNA-binding domain superfamily/Winged helix DNA-binding domain"/>
    <property type="match status" value="1"/>
</dbReference>
<dbReference type="Proteomes" id="UP000008794">
    <property type="component" value="Chromosome"/>
</dbReference>
<evidence type="ECO:0000313" key="7">
    <source>
        <dbReference type="EMBL" id="CBK64630.1"/>
    </source>
</evidence>
<dbReference type="AlphaFoldDB" id="D4INW8"/>
<evidence type="ECO:0000256" key="1">
    <source>
        <dbReference type="ARBA" id="ARBA00010641"/>
    </source>
</evidence>
<dbReference type="SUPFAM" id="SSF88946">
    <property type="entry name" value="Sigma2 domain of RNA polymerase sigma factors"/>
    <property type="match status" value="1"/>
</dbReference>
<evidence type="ECO:0000256" key="3">
    <source>
        <dbReference type="ARBA" id="ARBA00023082"/>
    </source>
</evidence>
<comment type="similarity">
    <text evidence="1">Belongs to the sigma-70 factor family. ECF subfamily.</text>
</comment>
<dbReference type="EMBL" id="FP929032">
    <property type="protein sequence ID" value="CBK64630.1"/>
    <property type="molecule type" value="Genomic_DNA"/>
</dbReference>
<dbReference type="InterPro" id="IPR013249">
    <property type="entry name" value="RNA_pol_sigma70_r4_t2"/>
</dbReference>